<organism evidence="1 2">
    <name type="scientific">Gracilinema caldarium (strain ATCC 51460 / DSM 7334 / H1)</name>
    <name type="common">Treponema caldarium</name>
    <dbReference type="NCBI Taxonomy" id="744872"/>
    <lineage>
        <taxon>Bacteria</taxon>
        <taxon>Pseudomonadati</taxon>
        <taxon>Spirochaetota</taxon>
        <taxon>Spirochaetia</taxon>
        <taxon>Spirochaetales</taxon>
        <taxon>Breznakiellaceae</taxon>
        <taxon>Gracilinema</taxon>
    </lineage>
</organism>
<dbReference type="HOGENOM" id="CLU_616676_0_0_12"/>
<dbReference type="RefSeq" id="WP_013968338.1">
    <property type="nucleotide sequence ID" value="NC_015732.1"/>
</dbReference>
<gene>
    <name evidence="1" type="ordered locus">Spica_0873</name>
</gene>
<dbReference type="SUPFAM" id="SSF53187">
    <property type="entry name" value="Zn-dependent exopeptidases"/>
    <property type="match status" value="1"/>
</dbReference>
<dbReference type="KEGG" id="scd:Spica_0873"/>
<name>F8F1H4_GRAC1</name>
<reference evidence="1" key="1">
    <citation type="submission" date="2011-06" db="EMBL/GenBank/DDBJ databases">
        <title>The complete genome of Treponema caldarium DSM 7334.</title>
        <authorList>
            <consortium name="US DOE Joint Genome Institute (JGI-PGF)"/>
            <person name="Lucas S."/>
            <person name="Han J."/>
            <person name="Lapidus A."/>
            <person name="Bruce D."/>
            <person name="Goodwin L."/>
            <person name="Pitluck S."/>
            <person name="Peters L."/>
            <person name="Kyrpides N."/>
            <person name="Mavromatis K."/>
            <person name="Ivanova N."/>
            <person name="Ovchinnikova G."/>
            <person name="Lu M."/>
            <person name="Misra M."/>
            <person name="Detter J.C."/>
            <person name="Tapia R."/>
            <person name="Han C."/>
            <person name="Land M."/>
            <person name="Hauser L."/>
            <person name="Markowitz V."/>
            <person name="Cheng J.-F."/>
            <person name="Hugenholtz P."/>
            <person name="Woyke T."/>
            <person name="Wu D."/>
            <person name="Spring S."/>
            <person name="Schroeder M."/>
            <person name="Brambilla E."/>
            <person name="Klenk H.-P."/>
            <person name="Eisen J.A."/>
        </authorList>
    </citation>
    <scope>NUCLEOTIDE SEQUENCE</scope>
    <source>
        <strain evidence="1">DSM 7334</strain>
    </source>
</reference>
<proteinExistence type="predicted"/>
<protein>
    <submittedName>
        <fullName evidence="1">Uncharacterized protein</fullName>
    </submittedName>
</protein>
<dbReference type="eggNOG" id="COG0624">
    <property type="taxonomic scope" value="Bacteria"/>
</dbReference>
<evidence type="ECO:0000313" key="2">
    <source>
        <dbReference type="Proteomes" id="UP000000503"/>
    </source>
</evidence>
<dbReference type="STRING" id="744872.Spica_0873"/>
<dbReference type="Gene3D" id="3.40.630.10">
    <property type="entry name" value="Zn peptidases"/>
    <property type="match status" value="1"/>
</dbReference>
<accession>F8F1H4</accession>
<dbReference type="Proteomes" id="UP000000503">
    <property type="component" value="Chromosome"/>
</dbReference>
<keyword evidence="2" id="KW-1185">Reference proteome</keyword>
<dbReference type="EMBL" id="CP002868">
    <property type="protein sequence ID" value="AEJ19027.1"/>
    <property type="molecule type" value="Genomic_DNA"/>
</dbReference>
<dbReference type="AlphaFoldDB" id="F8F1H4"/>
<evidence type="ECO:0000313" key="1">
    <source>
        <dbReference type="EMBL" id="AEJ19027.1"/>
    </source>
</evidence>
<dbReference type="Gene3D" id="3.30.70.360">
    <property type="match status" value="1"/>
</dbReference>
<sequence>MNIISRIKNSIGRTFQQFLGVSQRLLRSLSKSKNPLAERILSDALQLSGIPSPTTKEEARSTFIVERLLGVGIQATLEEEGHLIARIPSPTPDDLQPILLVASLPSEHWHPTESLGRLDIDKAYGSGLADAVGPASLLAVAEALKTGTLRCSRDVLLLFTTSPYGKVPVALFNTLVDEVHTRPGVVLAVRGLSLGVLNTSYKGTYQIRVQLTLDDSDEMESNYSAVDVITQLAQSLSLVQWDDKRETTLVISRIEAGFGFGKHPTEGMADIELFSSDSAVLDMAMKAVMATAEKTAAQYKGKAKVEVVSSIPVGKAEVNTQLTKIVASTMKELHIKIKEKPALSAVSYFTTREIPALVLGMTRGHIGLEYDEIEVASLESGRLLLFSLLERLSKERVL</sequence>
<dbReference type="OrthoDB" id="360620at2"/>